<feature type="disulfide bond" evidence="12">
    <location>
        <begin position="525"/>
        <end position="653"/>
    </location>
</feature>
<organism evidence="17 18">
    <name type="scientific">Trichobilharzia regenti</name>
    <name type="common">Nasal bird schistosome</name>
    <dbReference type="NCBI Taxonomy" id="157069"/>
    <lineage>
        <taxon>Eukaryota</taxon>
        <taxon>Metazoa</taxon>
        <taxon>Spiralia</taxon>
        <taxon>Lophotrochozoa</taxon>
        <taxon>Platyhelminthes</taxon>
        <taxon>Trematoda</taxon>
        <taxon>Digenea</taxon>
        <taxon>Strigeidida</taxon>
        <taxon>Schistosomatoidea</taxon>
        <taxon>Schistosomatidae</taxon>
        <taxon>Trichobilharzia</taxon>
    </lineage>
</organism>
<dbReference type="GO" id="GO:0030198">
    <property type="term" value="P:extracellular matrix organization"/>
    <property type="evidence" value="ECO:0007669"/>
    <property type="project" value="InterPro"/>
</dbReference>
<dbReference type="Pfam" id="PF13688">
    <property type="entry name" value="Reprolysin_5"/>
    <property type="match status" value="1"/>
</dbReference>
<dbReference type="InterPro" id="IPR045371">
    <property type="entry name" value="ADAMTS_CR_3"/>
</dbReference>
<dbReference type="Gene3D" id="2.20.100.10">
    <property type="entry name" value="Thrombospondin type-1 (TSP1) repeat"/>
    <property type="match status" value="4"/>
</dbReference>
<dbReference type="PANTHER" id="PTHR13723">
    <property type="entry name" value="ADAMTS A DISINTEGRIN AND METALLOPROTEASE WITH THROMBOSPONDIN MOTIFS PROTEASE"/>
    <property type="match status" value="1"/>
</dbReference>
<keyword evidence="9" id="KW-0325">Glycoprotein</keyword>
<dbReference type="GO" id="GO:0005576">
    <property type="term" value="C:extracellular region"/>
    <property type="evidence" value="ECO:0007669"/>
    <property type="project" value="UniProtKB-SubCell"/>
</dbReference>
<dbReference type="PRINTS" id="PR01857">
    <property type="entry name" value="ADAMTSFAMILY"/>
</dbReference>
<evidence type="ECO:0000256" key="3">
    <source>
        <dbReference type="ARBA" id="ARBA00022670"/>
    </source>
</evidence>
<evidence type="ECO:0000256" key="2">
    <source>
        <dbReference type="ARBA" id="ARBA00022525"/>
    </source>
</evidence>
<dbReference type="Gene3D" id="2.60.120.830">
    <property type="match status" value="1"/>
</dbReference>
<feature type="binding site" evidence="11">
    <location>
        <position position="653"/>
    </location>
    <ligand>
        <name>Ca(2+)</name>
        <dbReference type="ChEBI" id="CHEBI:29108"/>
        <label>1</label>
    </ligand>
</feature>
<sequence>MSCTHSQNYEMLLSPLSPSSINSKVSTSRQKIVTMTYPSFEWWCIPSCFPVSLKFNYLPRQLLLLLFTVTSCILIPCTCQLHQVHQCTESKSLQLVNTSEHYSNLSSYVTNERFCVSNAIKPGYSTMDNVSAIHALKDIHPQIQSIHNDHIVHRSMSNLSHPCFAELDSPMSFDYLSCKRLEIKMQRTDYCSKYRWSTPISYYTEMVKSLRSASYPQENQTEGRHEILCENYNGLSHEQCKDVFIEDQGENIIRSIEKTSFDQLDQLKVAYPSYQPSQNPYEPAPMMLTSHIKYRMNNSRYFSGKHSRIYVKTPSPVNMHIKNRTKNTFNLYGHSHTLRMDQKRILVVDHHPSALVTASKPVSVSGSIYEMSRSSSDELSSLPGVDKQADEDENKNPILSFEYVEPHTVDLLVVVTERMKKHYGSIIKDYLLSTMTTVSTLLRHPSLKTSIQLSIVDIILLDPNYARRHNLEDWLNSKQEQVMATFCKWVNRLRRPNFTWDSAILLNVGHFKSTALGVAHYRSMCNPDSSCLAVLDRGFGTGHIIAHELGHQLGAKHDFELNSDCGLEERNRNMETPWTSTHELKLGTYPYHQAGDGWDYRESYWNPDVHQYEFIKRDTIMSGTLYFDNFPLRWSACSRQAIHTFIESNAANCLRRPNTETVLYSAEKLASQYVENRPGRVFSLNRQCEFVLKIKGTQFCGQMLPVCRQLYCQDSEHKSCLPMEAAWAEGTPCGHNKWCIQGQCIPTNENPTPLHGGWGEWGSWSACSRSCGGGVQYSERECNNPEPQYGGDFCHGTRTRMRSCGTEMCEKEVNIRQTLCDQIDGPYKGQLRAYFPKLGEPTSCNLICLYNSHSVPHSFTLPDGTPCYSQRDDICIKGKCWETGCDGILGSRLRFDRCRVCGGDNSTCEEIKGVFNGNAMTSPGVHLRGLITAVRIPRGVTNAFVRKVSDRSTPYSSDSYDDFMLLIFEELKTQIRRGETREPFAGAELYYSGSRSREEIVSITGRLNKDVNIVIRVENTHTTQSFPTVEYSYFVDKSQQNNSLYFVAEKEAQLAAERVNRRTGRSQNAFSSFEESERLTPMQNTVTSEVERDKAQQEKPQIYFVWRITELPVGCTSCAGNVTTHAECYPLVPKESDQSRFSEFDLFTPVADYLCSSVPRPPPVLRRCSDYCGVRWTAKPAPIAKSSNDAYEMQTGSCSARCGEGRQAVIHVCEEYIVPAGEKDKSKGTWRVAQLGEFVCQKAGLGSAPSQPAYIACQGSCYPVYWILSNWTKCTNSCGNGKRKRSLHCQDQIGQNWPLSECLTHSESELKHSKAPRHAITTKSAIKMIEEYQEKSPSASAEYNLFIEESIDCFSLTDCRNDIVWFTSQWSECEPLDEKMKSSCRLIDSDADQKSAVNKIIGVHYRNVSCIILNSNENYHPSLNQYIESEQLTSEYVIQGKRLNMEFCRKASILGELIEEPIDREACSQPVCYRWGLGQMTSCSVTCGTGIQHIKIPCERIQLKYETDNPIDRQIVLDGIDTVSSQKCLQSLQYIPRLSVDKMNSTVYVETIERQILDKHAVPLKIEDINEPIVLPCEKDPCNLRVPAWRTTSWSSCSTSCGLGVKHRQVMCVLETVDNRLKRVFSKQNSEAYTSIFIASRSDVEIVDAQKCYAASLPKPIEEETCLQAPCPIWITGDWQECDGVCEYGIQRRQVRCVIELGSSKKSSNNSSNVETDDALRLLLSNPDSSGLIRRSRSAKIMDVDQERCRNAGVKPISERPCLITDRCPYWYKSEWSECSVTCGMGTRTRQVDCRFPNGTQVVMEPLADSQTESKDMNKLSNDSFLQTMETIREINKASYKCPTPRPIDNIACKTRPCKRREVFWWSVTSSECRVNGCELGKRERIIKCINPRRGPVHDSVCSHLNKPLNWTLCQLFKCKTFEWVTGPWSTCPETCGSRMRYRQVKCVDDLGNEYSESLCPQNLRPNSWSICPNLCSDVPKSCRELKHRYPSADDGTYHLLIEYSLVYIYCADMETDNPSEYITLRQINYAGSSEFLQPYPATNWCPIFNETISTFNTSENINQFQSNIDTIQEMPENLFTDMQVNVINCPNCPTVPNLASKTFYHKIRLDIYNLEIKIDDTRFSHTAGSSIIPYATAKDCFSSAVCPQGQFQIDLRGTGFHVSVKTHWSVGRNTDGISHIFRSHNGQVIRGHCGGKCTGCWPRQGLFLDLLTDQMSNR</sequence>
<keyword evidence="14" id="KW-0472">Membrane</keyword>
<dbReference type="PANTHER" id="PTHR13723:SF281">
    <property type="entry name" value="PAPILIN"/>
    <property type="match status" value="1"/>
</dbReference>
<feature type="disulfide bond" evidence="12">
    <location>
        <begin position="733"/>
        <end position="744"/>
    </location>
</feature>
<feature type="domain" description="GON" evidence="16">
    <location>
        <begin position="1979"/>
        <end position="2214"/>
    </location>
</feature>
<dbReference type="Pfam" id="PF08685">
    <property type="entry name" value="GON"/>
    <property type="match status" value="2"/>
</dbReference>
<evidence type="ECO:0000256" key="10">
    <source>
        <dbReference type="PIRSR" id="PIRSR613273-1"/>
    </source>
</evidence>
<name>A0AA85KDW1_TRIRE</name>
<keyword evidence="14" id="KW-0812">Transmembrane</keyword>
<feature type="binding site" evidence="11 13">
    <location>
        <position position="547"/>
    </location>
    <ligand>
        <name>Zn(2+)</name>
        <dbReference type="ChEBI" id="CHEBI:29105"/>
        <note>catalytic</note>
    </ligand>
</feature>
<dbReference type="InterPro" id="IPR012314">
    <property type="entry name" value="Pept_M12B_GON-ADAMTSs"/>
</dbReference>
<feature type="disulfide bond" evidence="12">
    <location>
        <begin position="707"/>
        <end position="739"/>
    </location>
</feature>
<dbReference type="SMART" id="SM00209">
    <property type="entry name" value="TSP1"/>
    <property type="match status" value="7"/>
</dbReference>
<dbReference type="GO" id="GO:0004222">
    <property type="term" value="F:metalloendopeptidase activity"/>
    <property type="evidence" value="ECO:0007669"/>
    <property type="project" value="InterPro"/>
</dbReference>
<dbReference type="InterPro" id="IPR000884">
    <property type="entry name" value="TSP1_rpt"/>
</dbReference>
<dbReference type="Pfam" id="PF19236">
    <property type="entry name" value="ADAMTS_CR_3"/>
    <property type="match status" value="1"/>
</dbReference>
<reference evidence="18" key="2">
    <citation type="submission" date="2023-11" db="UniProtKB">
        <authorList>
            <consortium name="WormBaseParasite"/>
        </authorList>
    </citation>
    <scope>IDENTIFICATION</scope>
</reference>
<feature type="transmembrane region" description="Helical" evidence="14">
    <location>
        <begin position="62"/>
        <end position="83"/>
    </location>
</feature>
<feature type="disulfide bond" evidence="12">
    <location>
        <begin position="487"/>
        <end position="531"/>
    </location>
</feature>
<dbReference type="InterPro" id="IPR001590">
    <property type="entry name" value="Peptidase_M12B"/>
</dbReference>
<feature type="disulfide bond" evidence="12">
    <location>
        <begin position="700"/>
        <end position="720"/>
    </location>
</feature>
<keyword evidence="17" id="KW-1185">Reference proteome</keyword>
<dbReference type="GO" id="GO:0006508">
    <property type="term" value="P:proteolysis"/>
    <property type="evidence" value="ECO:0007669"/>
    <property type="project" value="UniProtKB-KW"/>
</dbReference>
<evidence type="ECO:0000256" key="5">
    <source>
        <dbReference type="ARBA" id="ARBA00022801"/>
    </source>
</evidence>
<feature type="domain" description="Peptidase M12B" evidence="15">
    <location>
        <begin position="407"/>
        <end position="658"/>
    </location>
</feature>
<dbReference type="Pfam" id="PF17771">
    <property type="entry name" value="ADAMTS_CR_2"/>
    <property type="match status" value="1"/>
</dbReference>
<feature type="disulfide bond" evidence="12">
    <location>
        <begin position="771"/>
        <end position="809"/>
    </location>
</feature>
<dbReference type="InterPro" id="IPR013273">
    <property type="entry name" value="ADAMTS/ADAMTS-like"/>
</dbReference>
<dbReference type="Proteomes" id="UP000050795">
    <property type="component" value="Unassembled WGS sequence"/>
</dbReference>
<dbReference type="PROSITE" id="PS51046">
    <property type="entry name" value="GON"/>
    <property type="match status" value="1"/>
</dbReference>
<keyword evidence="4 11" id="KW-0479">Metal-binding</keyword>
<feature type="disulfide bond" evidence="12">
    <location>
        <begin position="782"/>
        <end position="794"/>
    </location>
</feature>
<evidence type="ECO:0000256" key="13">
    <source>
        <dbReference type="PROSITE-ProRule" id="PRU00276"/>
    </source>
</evidence>
<dbReference type="GO" id="GO:0031012">
    <property type="term" value="C:extracellular matrix"/>
    <property type="evidence" value="ECO:0007669"/>
    <property type="project" value="TreeGrafter"/>
</dbReference>
<dbReference type="InterPro" id="IPR036383">
    <property type="entry name" value="TSP1_rpt_sf"/>
</dbReference>
<keyword evidence="7" id="KW-0482">Metalloprotease</keyword>
<dbReference type="SUPFAM" id="SSF82895">
    <property type="entry name" value="TSP-1 type 1 repeat"/>
    <property type="match status" value="6"/>
</dbReference>
<keyword evidence="8 12" id="KW-1015">Disulfide bond</keyword>
<evidence type="ECO:0000256" key="8">
    <source>
        <dbReference type="ARBA" id="ARBA00023157"/>
    </source>
</evidence>
<feature type="binding site" evidence="11 13">
    <location>
        <position position="557"/>
    </location>
    <ligand>
        <name>Zn(2+)</name>
        <dbReference type="ChEBI" id="CHEBI:29105"/>
        <note>catalytic</note>
    </ligand>
</feature>
<feature type="disulfide bond" evidence="12">
    <location>
        <begin position="565"/>
        <end position="637"/>
    </location>
</feature>
<dbReference type="Pfam" id="PF19030">
    <property type="entry name" value="TSP1_ADAMTS"/>
    <property type="match status" value="4"/>
</dbReference>
<keyword evidence="14" id="KW-1133">Transmembrane helix</keyword>
<dbReference type="Gene3D" id="3.40.1620.60">
    <property type="match status" value="1"/>
</dbReference>
<feature type="disulfide bond" evidence="12">
    <location>
        <begin position="688"/>
        <end position="712"/>
    </location>
</feature>
<dbReference type="PROSITE" id="PS50092">
    <property type="entry name" value="TSP1"/>
    <property type="match status" value="5"/>
</dbReference>
<proteinExistence type="predicted"/>
<dbReference type="FunFam" id="2.20.100.10:FF:000001">
    <property type="entry name" value="semaphorin-5A isoform X1"/>
    <property type="match status" value="1"/>
</dbReference>
<dbReference type="SUPFAM" id="SSF55486">
    <property type="entry name" value="Metalloproteases ('zincins'), catalytic domain"/>
    <property type="match status" value="1"/>
</dbReference>
<keyword evidence="11" id="KW-0106">Calcium</keyword>
<dbReference type="PROSITE" id="PS50215">
    <property type="entry name" value="ADAM_MEPRO"/>
    <property type="match status" value="1"/>
</dbReference>
<accession>A0AA85KDW1</accession>
<dbReference type="Gene3D" id="3.40.390.10">
    <property type="entry name" value="Collagenase (Catalytic Domain)"/>
    <property type="match status" value="1"/>
</dbReference>
<evidence type="ECO:0000313" key="17">
    <source>
        <dbReference type="Proteomes" id="UP000050795"/>
    </source>
</evidence>
<dbReference type="WBParaSite" id="TREG1_81720.1">
    <property type="protein sequence ID" value="TREG1_81720.1"/>
    <property type="gene ID" value="TREG1_81720"/>
</dbReference>
<dbReference type="Pfam" id="PF00090">
    <property type="entry name" value="TSP_1"/>
    <property type="match status" value="3"/>
</dbReference>
<evidence type="ECO:0000256" key="7">
    <source>
        <dbReference type="ARBA" id="ARBA00023049"/>
    </source>
</evidence>
<evidence type="ECO:0000256" key="12">
    <source>
        <dbReference type="PIRSR" id="PIRSR613273-3"/>
    </source>
</evidence>
<evidence type="ECO:0000256" key="14">
    <source>
        <dbReference type="SAM" id="Phobius"/>
    </source>
</evidence>
<protein>
    <recommendedName>
        <fullName evidence="19">Peptidase M12B domain-containing protein</fullName>
    </recommendedName>
</protein>
<evidence type="ECO:0000259" key="16">
    <source>
        <dbReference type="PROSITE" id="PS51046"/>
    </source>
</evidence>
<evidence type="ECO:0000256" key="4">
    <source>
        <dbReference type="ARBA" id="ARBA00022723"/>
    </source>
</evidence>
<keyword evidence="2" id="KW-0964">Secreted</keyword>
<evidence type="ECO:0000256" key="6">
    <source>
        <dbReference type="ARBA" id="ARBA00022833"/>
    </source>
</evidence>
<evidence type="ECO:0000259" key="15">
    <source>
        <dbReference type="PROSITE" id="PS50215"/>
    </source>
</evidence>
<feature type="disulfide bond" evidence="12">
    <location>
        <begin position="767"/>
        <end position="804"/>
    </location>
</feature>
<evidence type="ECO:0000256" key="11">
    <source>
        <dbReference type="PIRSR" id="PIRSR613273-2"/>
    </source>
</evidence>
<comment type="subcellular location">
    <subcellularLocation>
        <location evidence="1">Secreted</location>
    </subcellularLocation>
</comment>
<feature type="active site" evidence="10 13">
    <location>
        <position position="548"/>
    </location>
</feature>
<evidence type="ECO:0008006" key="19">
    <source>
        <dbReference type="Google" id="ProtNLM"/>
    </source>
</evidence>
<keyword evidence="6 11" id="KW-0862">Zinc</keyword>
<dbReference type="GO" id="GO:0008270">
    <property type="term" value="F:zinc ion binding"/>
    <property type="evidence" value="ECO:0007669"/>
    <property type="project" value="InterPro"/>
</dbReference>
<dbReference type="InterPro" id="IPR024079">
    <property type="entry name" value="MetalloPept_cat_dom_sf"/>
</dbReference>
<evidence type="ECO:0000256" key="1">
    <source>
        <dbReference type="ARBA" id="ARBA00004613"/>
    </source>
</evidence>
<evidence type="ECO:0000256" key="9">
    <source>
        <dbReference type="ARBA" id="ARBA00023180"/>
    </source>
</evidence>
<comment type="cofactor">
    <cofactor evidence="11">
        <name>Zn(2+)</name>
        <dbReference type="ChEBI" id="CHEBI:29105"/>
    </cofactor>
    <text evidence="11">Binds 1 zinc ion per subunit.</text>
</comment>
<feature type="binding site" evidence="11 13">
    <location>
        <position position="551"/>
    </location>
    <ligand>
        <name>Zn(2+)</name>
        <dbReference type="ChEBI" id="CHEBI:29105"/>
        <note>catalytic</note>
    </ligand>
</feature>
<comment type="caution">
    <text evidence="13">Lacks conserved residue(s) required for the propagation of feature annotation.</text>
</comment>
<dbReference type="InterPro" id="IPR041645">
    <property type="entry name" value="ADAMTS_CR_2"/>
</dbReference>
<reference evidence="17" key="1">
    <citation type="submission" date="2022-06" db="EMBL/GenBank/DDBJ databases">
        <authorList>
            <person name="Berger JAMES D."/>
            <person name="Berger JAMES D."/>
        </authorList>
    </citation>
    <scope>NUCLEOTIDE SEQUENCE [LARGE SCALE GENOMIC DNA]</scope>
</reference>
<keyword evidence="3" id="KW-0645">Protease</keyword>
<dbReference type="InterPro" id="IPR050439">
    <property type="entry name" value="ADAMTS_ADAMTS-like"/>
</dbReference>
<keyword evidence="5" id="KW-0378">Hydrolase</keyword>
<feature type="binding site" evidence="11">
    <location>
        <position position="501"/>
    </location>
    <ligand>
        <name>Ca(2+)</name>
        <dbReference type="ChEBI" id="CHEBI:29108"/>
        <label>1</label>
    </ligand>
</feature>
<evidence type="ECO:0000313" key="18">
    <source>
        <dbReference type="WBParaSite" id="TREG1_81720.1"/>
    </source>
</evidence>